<dbReference type="EMBL" id="MWDB01000019">
    <property type="protein sequence ID" value="OQB41317.1"/>
    <property type="molecule type" value="Genomic_DNA"/>
</dbReference>
<proteinExistence type="predicted"/>
<dbReference type="SUPFAM" id="SSF46557">
    <property type="entry name" value="GreA transcript cleavage protein, N-terminal domain"/>
    <property type="match status" value="1"/>
</dbReference>
<accession>A0A1V5ZM51</accession>
<reference evidence="2" key="1">
    <citation type="submission" date="2017-02" db="EMBL/GenBank/DDBJ databases">
        <title>Delving into the versatile metabolic prowess of the omnipresent phylum Bacteroidetes.</title>
        <authorList>
            <person name="Nobu M.K."/>
            <person name="Mei R."/>
            <person name="Narihiro T."/>
            <person name="Kuroda K."/>
            <person name="Liu W.-T."/>
        </authorList>
    </citation>
    <scope>NUCLEOTIDE SEQUENCE</scope>
    <source>
        <strain evidence="2">ADurb.Bin160</strain>
    </source>
</reference>
<dbReference type="InterPro" id="IPR036805">
    <property type="entry name" value="Tscrpt_elong_fac_GreA/B_N_sf"/>
</dbReference>
<dbReference type="GO" id="GO:0032784">
    <property type="term" value="P:regulation of DNA-templated transcription elongation"/>
    <property type="evidence" value="ECO:0007669"/>
    <property type="project" value="InterPro"/>
</dbReference>
<name>A0A1V5ZM51_9BACT</name>
<evidence type="ECO:0000259" key="1">
    <source>
        <dbReference type="Pfam" id="PF03449"/>
    </source>
</evidence>
<dbReference type="InterPro" id="IPR022691">
    <property type="entry name" value="Tscrpt_elong_fac_GreA/B_N"/>
</dbReference>
<dbReference type="Proteomes" id="UP000485621">
    <property type="component" value="Unassembled WGS sequence"/>
</dbReference>
<dbReference type="GO" id="GO:0003677">
    <property type="term" value="F:DNA binding"/>
    <property type="evidence" value="ECO:0007669"/>
    <property type="project" value="InterPro"/>
</dbReference>
<sequence>MATKKVNHITKEGFDKLVTELNHYKQVELPAVHERLSEAKAL</sequence>
<evidence type="ECO:0000313" key="2">
    <source>
        <dbReference type="EMBL" id="OQB41317.1"/>
    </source>
</evidence>
<organism evidence="2">
    <name type="scientific">candidate division CPR1 bacterium ADurb.Bin160</name>
    <dbReference type="NCBI Taxonomy" id="1852826"/>
    <lineage>
        <taxon>Bacteria</taxon>
        <taxon>candidate division CPR1</taxon>
    </lineage>
</organism>
<feature type="domain" description="Transcription elongation factor GreA/GreB N-terminal" evidence="1">
    <location>
        <begin position="8"/>
        <end position="41"/>
    </location>
</feature>
<dbReference type="AlphaFoldDB" id="A0A1V5ZM51"/>
<protein>
    <recommendedName>
        <fullName evidence="1">Transcription elongation factor GreA/GreB N-terminal domain-containing protein</fullName>
    </recommendedName>
</protein>
<dbReference type="Pfam" id="PF03449">
    <property type="entry name" value="GreA_GreB_N"/>
    <property type="match status" value="1"/>
</dbReference>
<comment type="caution">
    <text evidence="2">The sequence shown here is derived from an EMBL/GenBank/DDBJ whole genome shotgun (WGS) entry which is preliminary data.</text>
</comment>
<dbReference type="Gene3D" id="1.10.287.180">
    <property type="entry name" value="Transcription elongation factor, GreA/GreB, N-terminal domain"/>
    <property type="match status" value="1"/>
</dbReference>
<gene>
    <name evidence="2" type="ORF">BWY04_00918</name>
</gene>